<dbReference type="PIRSF" id="PIRSF007028">
    <property type="entry name" value="UCP007028"/>
    <property type="match status" value="1"/>
</dbReference>
<reference evidence="1 2" key="1">
    <citation type="journal article" date="1994" name="Int. J. Syst. Bacteriol.">
        <title>Phylogenetic positions of novel aerobic, bacteriochlorophyll a-containing bacteria and description of Roseococcus thiosulfatophilus gen. nov., sp. nov., Erythromicrobium ramosum gen. nov., sp. nov., and Erythrobacter litoralis sp. nov.</title>
        <authorList>
            <person name="Yurkov V."/>
            <person name="Stackebrandt E."/>
            <person name="Holmes A."/>
            <person name="Fuerst J.A."/>
            <person name="Hugenholtz P."/>
            <person name="Golecki J."/>
            <person name="Gad'on N."/>
            <person name="Gorlenko V.M."/>
            <person name="Kompantseva E.I."/>
            <person name="Drews G."/>
        </authorList>
    </citation>
    <scope>NUCLEOTIDE SEQUENCE [LARGE SCALE GENOMIC DNA]</scope>
    <source>
        <strain evidence="1 2">KR-99</strain>
    </source>
</reference>
<organism evidence="1 2">
    <name type="scientific">Sphingomonas ursincola</name>
    <dbReference type="NCBI Taxonomy" id="56361"/>
    <lineage>
        <taxon>Bacteria</taxon>
        <taxon>Pseudomonadati</taxon>
        <taxon>Pseudomonadota</taxon>
        <taxon>Alphaproteobacteria</taxon>
        <taxon>Sphingomonadales</taxon>
        <taxon>Sphingomonadaceae</taxon>
        <taxon>Sphingomonas</taxon>
    </lineage>
</organism>
<keyword evidence="2" id="KW-1185">Reference proteome</keyword>
<dbReference type="Proteomes" id="UP000589292">
    <property type="component" value="Unassembled WGS sequence"/>
</dbReference>
<dbReference type="InterPro" id="IPR009874">
    <property type="entry name" value="DUF1428"/>
</dbReference>
<dbReference type="AlphaFoldDB" id="A0A7V8RCX8"/>
<dbReference type="Gene3D" id="3.30.70.100">
    <property type="match status" value="1"/>
</dbReference>
<dbReference type="EMBL" id="VDES01000002">
    <property type="protein sequence ID" value="MBA1374116.1"/>
    <property type="molecule type" value="Genomic_DNA"/>
</dbReference>
<protein>
    <submittedName>
        <fullName evidence="1">DUF1428 domain-containing protein</fullName>
    </submittedName>
</protein>
<proteinExistence type="predicted"/>
<sequence length="127" mass="14433">MTYIDGFVIPCPEANRDRFIEHARQGDAVFMELGALRIVECWGDDVPDGHTTDFRRAVKAEDGEAVLFSWIEWPDKATRDAAMAKMREMMEDPSKVDPRMDPDKNPMPFDGRRLIFGGFVPVVELTA</sequence>
<evidence type="ECO:0000313" key="2">
    <source>
        <dbReference type="Proteomes" id="UP000589292"/>
    </source>
</evidence>
<gene>
    <name evidence="1" type="ORF">FG486_07185</name>
</gene>
<dbReference type="SUPFAM" id="SSF54909">
    <property type="entry name" value="Dimeric alpha+beta barrel"/>
    <property type="match status" value="1"/>
</dbReference>
<comment type="caution">
    <text evidence="1">The sequence shown here is derived from an EMBL/GenBank/DDBJ whole genome shotgun (WGS) entry which is preliminary data.</text>
</comment>
<name>A0A7V8RCX8_9SPHN</name>
<dbReference type="Pfam" id="PF07237">
    <property type="entry name" value="DUF1428"/>
    <property type="match status" value="1"/>
</dbReference>
<evidence type="ECO:0000313" key="1">
    <source>
        <dbReference type="EMBL" id="MBA1374116.1"/>
    </source>
</evidence>
<dbReference type="InterPro" id="IPR011008">
    <property type="entry name" value="Dimeric_a/b-barrel"/>
</dbReference>
<accession>A0A7V8RCX8</accession>
<dbReference type="RefSeq" id="WP_181267066.1">
    <property type="nucleotide sequence ID" value="NZ_BAAAGB010000001.1"/>
</dbReference>